<comment type="caution">
    <text evidence="2">The sequence shown here is derived from an EMBL/GenBank/DDBJ whole genome shotgun (WGS) entry which is preliminary data.</text>
</comment>
<protein>
    <submittedName>
        <fullName evidence="2">Uncharacterized protein</fullName>
    </submittedName>
</protein>
<evidence type="ECO:0000313" key="2">
    <source>
        <dbReference type="EMBL" id="GGX18952.1"/>
    </source>
</evidence>
<sequence>MLLPILLLANLPVAQATASKNQALLRCNVTYAGSTQIVETSVSTDPYVAPIHDIGGRFSFKAVMIGDHKKLNYIKLYAYLQGRDADVPIHQATYKDPIQIGRKMRALTPINYLYAGEVERELQYQCFLGLRQQ</sequence>
<reference evidence="3" key="1">
    <citation type="journal article" date="2019" name="Int. J. Syst. Evol. Microbiol.">
        <title>The Global Catalogue of Microorganisms (GCM) 10K type strain sequencing project: providing services to taxonomists for standard genome sequencing and annotation.</title>
        <authorList>
            <consortium name="The Broad Institute Genomics Platform"/>
            <consortium name="The Broad Institute Genome Sequencing Center for Infectious Disease"/>
            <person name="Wu L."/>
            <person name="Ma J."/>
        </authorList>
    </citation>
    <scope>NUCLEOTIDE SEQUENCE [LARGE SCALE GENOMIC DNA]</scope>
    <source>
        <strain evidence="3">KCTC 23916</strain>
    </source>
</reference>
<proteinExistence type="predicted"/>
<dbReference type="EMBL" id="BMYT01000004">
    <property type="protein sequence ID" value="GGX18952.1"/>
    <property type="molecule type" value="Genomic_DNA"/>
</dbReference>
<name>A0ABQ2XIT8_9BURK</name>
<evidence type="ECO:0000313" key="3">
    <source>
        <dbReference type="Proteomes" id="UP000620127"/>
    </source>
</evidence>
<organism evidence="2 3">
    <name type="scientific">Undibacterium macrobrachii</name>
    <dbReference type="NCBI Taxonomy" id="1119058"/>
    <lineage>
        <taxon>Bacteria</taxon>
        <taxon>Pseudomonadati</taxon>
        <taxon>Pseudomonadota</taxon>
        <taxon>Betaproteobacteria</taxon>
        <taxon>Burkholderiales</taxon>
        <taxon>Oxalobacteraceae</taxon>
        <taxon>Undibacterium</taxon>
    </lineage>
</organism>
<feature type="chain" id="PRO_5046262297" evidence="1">
    <location>
        <begin position="17"/>
        <end position="133"/>
    </location>
</feature>
<evidence type="ECO:0000256" key="1">
    <source>
        <dbReference type="SAM" id="SignalP"/>
    </source>
</evidence>
<accession>A0ABQ2XIT8</accession>
<keyword evidence="3" id="KW-1185">Reference proteome</keyword>
<gene>
    <name evidence="2" type="ORF">GCM10011282_26420</name>
</gene>
<keyword evidence="1" id="KW-0732">Signal</keyword>
<dbReference type="Proteomes" id="UP000620127">
    <property type="component" value="Unassembled WGS sequence"/>
</dbReference>
<feature type="signal peptide" evidence="1">
    <location>
        <begin position="1"/>
        <end position="16"/>
    </location>
</feature>